<dbReference type="EMBL" id="CAJNBL010000005">
    <property type="protein sequence ID" value="CAE6692751.1"/>
    <property type="molecule type" value="Genomic_DNA"/>
</dbReference>
<dbReference type="RefSeq" id="WP_213035271.1">
    <property type="nucleotide sequence ID" value="NZ_CAJNBL010000005.1"/>
</dbReference>
<feature type="region of interest" description="Disordered" evidence="1">
    <location>
        <begin position="108"/>
        <end position="229"/>
    </location>
</feature>
<dbReference type="Proteomes" id="UP000675882">
    <property type="component" value="Unassembled WGS sequence"/>
</dbReference>
<accession>A0A916BBA4</accession>
<feature type="compositionally biased region" description="Basic and acidic residues" evidence="1">
    <location>
        <begin position="33"/>
        <end position="45"/>
    </location>
</feature>
<comment type="caution">
    <text evidence="2">The sequence shown here is derived from an EMBL/GenBank/DDBJ whole genome shotgun (WGS) entry which is preliminary data.</text>
</comment>
<evidence type="ECO:0000313" key="2">
    <source>
        <dbReference type="EMBL" id="CAE6692751.1"/>
    </source>
</evidence>
<gene>
    <name evidence="2" type="ORF">NTGZN8_130062</name>
</gene>
<protein>
    <submittedName>
        <fullName evidence="2">Uncharacterized protein</fullName>
    </submittedName>
</protein>
<feature type="compositionally biased region" description="Polar residues" evidence="1">
    <location>
        <begin position="151"/>
        <end position="161"/>
    </location>
</feature>
<reference evidence="2" key="1">
    <citation type="submission" date="2021-02" db="EMBL/GenBank/DDBJ databases">
        <authorList>
            <person name="Han P."/>
        </authorList>
    </citation>
    <scope>NUCLEOTIDE SEQUENCE</scope>
    <source>
        <strain evidence="2">Candidatus Nitrotoga sp. ZN8</strain>
    </source>
</reference>
<feature type="region of interest" description="Disordered" evidence="1">
    <location>
        <begin position="33"/>
        <end position="54"/>
    </location>
</feature>
<evidence type="ECO:0000313" key="3">
    <source>
        <dbReference type="Proteomes" id="UP000675882"/>
    </source>
</evidence>
<name>A0A916BBA4_9PROT</name>
<keyword evidence="3" id="KW-1185">Reference proteome</keyword>
<dbReference type="AlphaFoldDB" id="A0A916BBA4"/>
<organism evidence="2 3">
    <name type="scientific">Candidatus Nitrotoga fabula</name>
    <dbReference type="NCBI Taxonomy" id="2182327"/>
    <lineage>
        <taxon>Bacteria</taxon>
        <taxon>Pseudomonadati</taxon>
        <taxon>Pseudomonadota</taxon>
        <taxon>Betaproteobacteria</taxon>
        <taxon>Nitrosomonadales</taxon>
        <taxon>Gallionellaceae</taxon>
        <taxon>Candidatus Nitrotoga</taxon>
    </lineage>
</organism>
<proteinExistence type="predicted"/>
<evidence type="ECO:0000256" key="1">
    <source>
        <dbReference type="SAM" id="MobiDB-lite"/>
    </source>
</evidence>
<sequence>MGAQNRLRPGSASIKTKMDQCVRVFEESGLYHDHSTVNGYRDGKNKQPPQNRDLDARRLIRYSSSQALHFRLELAGGFIMKAGKNNSNEGAQSHTSGHALIKKNKHTIKPHGSAATSSISGVPEKNAINPIQRGKEGSGNSLDADEAVEQVSESANVNVDNEASYGASANRRTSIEDSEAGTDKEGSGNFPDSDGVIEQISEGANLNVENEVGYGSAASRRTSIEDSEV</sequence>